<accession>A0ABQ8EZU4</accession>
<evidence type="ECO:0000313" key="15">
    <source>
        <dbReference type="Proteomes" id="UP001648503"/>
    </source>
</evidence>
<evidence type="ECO:0000313" key="14">
    <source>
        <dbReference type="EMBL" id="KAH6588044.1"/>
    </source>
</evidence>
<comment type="pathway">
    <text evidence="2">Lipid metabolism.</text>
</comment>
<evidence type="ECO:0000256" key="1">
    <source>
        <dbReference type="ARBA" id="ARBA00004477"/>
    </source>
</evidence>
<evidence type="ECO:0000256" key="12">
    <source>
        <dbReference type="ARBA" id="ARBA00025707"/>
    </source>
</evidence>
<keyword evidence="11" id="KW-1208">Phospholipid metabolism</keyword>
<comment type="caution">
    <text evidence="14">The sequence shown here is derived from an EMBL/GenBank/DDBJ whole genome shotgun (WGS) entry which is preliminary data.</text>
</comment>
<name>A0ABQ8EZU4_9FUNG</name>
<reference evidence="14 15" key="1">
    <citation type="submission" date="2021-02" db="EMBL/GenBank/DDBJ databases">
        <title>Variation within the Batrachochytrium salamandrivorans European outbreak.</title>
        <authorList>
            <person name="Kelly M."/>
            <person name="Pasmans F."/>
            <person name="Shea T.P."/>
            <person name="Munoz J.F."/>
            <person name="Carranza S."/>
            <person name="Cuomo C.A."/>
            <person name="Martel A."/>
        </authorList>
    </citation>
    <scope>NUCLEOTIDE SEQUENCE [LARGE SCALE GENOMIC DNA]</scope>
    <source>
        <strain evidence="14 15">AMFP18/2</strain>
    </source>
</reference>
<evidence type="ECO:0000256" key="10">
    <source>
        <dbReference type="ARBA" id="ARBA00023209"/>
    </source>
</evidence>
<keyword evidence="10" id="KW-0594">Phospholipid biosynthesis</keyword>
<keyword evidence="8" id="KW-0443">Lipid metabolism</keyword>
<feature type="transmembrane region" description="Helical" evidence="13">
    <location>
        <begin position="322"/>
        <end position="341"/>
    </location>
</feature>
<feature type="transmembrane region" description="Helical" evidence="13">
    <location>
        <begin position="353"/>
        <end position="372"/>
    </location>
</feature>
<keyword evidence="7 13" id="KW-1133">Transmembrane helix</keyword>
<keyword evidence="4" id="KW-0808">Transferase</keyword>
<evidence type="ECO:0000256" key="13">
    <source>
        <dbReference type="SAM" id="Phobius"/>
    </source>
</evidence>
<evidence type="ECO:0008006" key="16">
    <source>
        <dbReference type="Google" id="ProtNLM"/>
    </source>
</evidence>
<dbReference type="PANTHER" id="PTHR15362">
    <property type="entry name" value="PHOSPHATIDYLINOSITOL SYNTHASE"/>
    <property type="match status" value="1"/>
</dbReference>
<feature type="transmembrane region" description="Helical" evidence="13">
    <location>
        <begin position="108"/>
        <end position="128"/>
    </location>
</feature>
<dbReference type="Pfam" id="PF03034">
    <property type="entry name" value="PSS"/>
    <property type="match status" value="1"/>
</dbReference>
<proteinExistence type="predicted"/>
<evidence type="ECO:0000256" key="4">
    <source>
        <dbReference type="ARBA" id="ARBA00022679"/>
    </source>
</evidence>
<evidence type="ECO:0000256" key="5">
    <source>
        <dbReference type="ARBA" id="ARBA00022692"/>
    </source>
</evidence>
<dbReference type="PANTHER" id="PTHR15362:SF7">
    <property type="entry name" value="PHOSPHATIDYLSERINE SYNTHASE 2"/>
    <property type="match status" value="1"/>
</dbReference>
<dbReference type="EMBL" id="JAFCIX010000545">
    <property type="protein sequence ID" value="KAH6588044.1"/>
    <property type="molecule type" value="Genomic_DNA"/>
</dbReference>
<evidence type="ECO:0000256" key="11">
    <source>
        <dbReference type="ARBA" id="ARBA00023264"/>
    </source>
</evidence>
<keyword evidence="5 13" id="KW-0812">Transmembrane</keyword>
<dbReference type="InterPro" id="IPR004277">
    <property type="entry name" value="PSS"/>
</dbReference>
<comment type="pathway">
    <text evidence="12">Phospholipid metabolism.</text>
</comment>
<feature type="transmembrane region" description="Helical" evidence="13">
    <location>
        <begin position="45"/>
        <end position="67"/>
    </location>
</feature>
<evidence type="ECO:0000256" key="8">
    <source>
        <dbReference type="ARBA" id="ARBA00023098"/>
    </source>
</evidence>
<feature type="transmembrane region" description="Helical" evidence="13">
    <location>
        <begin position="79"/>
        <end position="96"/>
    </location>
</feature>
<evidence type="ECO:0000256" key="7">
    <source>
        <dbReference type="ARBA" id="ARBA00022989"/>
    </source>
</evidence>
<gene>
    <name evidence="14" type="ORF">BASA50_010907</name>
</gene>
<comment type="subcellular location">
    <subcellularLocation>
        <location evidence="1">Endoplasmic reticulum membrane</location>
        <topology evidence="1">Multi-pass membrane protein</topology>
    </subcellularLocation>
</comment>
<feature type="transmembrane region" description="Helical" evidence="13">
    <location>
        <begin position="384"/>
        <end position="404"/>
    </location>
</feature>
<keyword evidence="3" id="KW-0444">Lipid biosynthesis</keyword>
<dbReference type="Proteomes" id="UP001648503">
    <property type="component" value="Unassembled WGS sequence"/>
</dbReference>
<keyword evidence="15" id="KW-1185">Reference proteome</keyword>
<sequence>MPPQQQHRPVLLQASGLQQPQRLLDHDESKTATATDPIPTTADRVVLLTTAASLTLFVAAVIYFAMIVPSNDNTLNTKFGLASGGFVILVMGQLVFKDGPFIRPHPAFWKLILAAGVAYQIALLFLLFQTKTNARALLQYFDSSLGVPPPEKNYATDCSVTWKTLHDQMDVFVIAHTLGWFCKALVLRDYWLCWIVSILFEVMEYSLEHHLPNFAECWWDHWILDVLVTNWIGTYLGMKACEYFEVKHYSWRGMGEIPTIQGKLARTVGQFTPHSWTKFEWGSTKTIRNFVAVIGILYLELQCELNAFYLKYLLWIPISHPINLVRLLFFFFMCLPAVREAYQYLTDPHGKKLLLHAWVTALTIITELLIIIKFSEGEFSENAPWHIIALWVVLLSTLVGYAIWQFTCPLLAGSSPTLKSGAGKTETHLVQMRKDIHPKSTKHRQ</sequence>
<evidence type="ECO:0000256" key="6">
    <source>
        <dbReference type="ARBA" id="ARBA00022824"/>
    </source>
</evidence>
<evidence type="ECO:0000256" key="3">
    <source>
        <dbReference type="ARBA" id="ARBA00022516"/>
    </source>
</evidence>
<protein>
    <recommendedName>
        <fullName evidence="16">PSS-domain-containing protein</fullName>
    </recommendedName>
</protein>
<keyword evidence="9 13" id="KW-0472">Membrane</keyword>
<evidence type="ECO:0000256" key="9">
    <source>
        <dbReference type="ARBA" id="ARBA00023136"/>
    </source>
</evidence>
<keyword evidence="6" id="KW-0256">Endoplasmic reticulum</keyword>
<evidence type="ECO:0000256" key="2">
    <source>
        <dbReference type="ARBA" id="ARBA00005189"/>
    </source>
</evidence>
<organism evidence="14 15">
    <name type="scientific">Batrachochytrium salamandrivorans</name>
    <dbReference type="NCBI Taxonomy" id="1357716"/>
    <lineage>
        <taxon>Eukaryota</taxon>
        <taxon>Fungi</taxon>
        <taxon>Fungi incertae sedis</taxon>
        <taxon>Chytridiomycota</taxon>
        <taxon>Chytridiomycota incertae sedis</taxon>
        <taxon>Chytridiomycetes</taxon>
        <taxon>Rhizophydiales</taxon>
        <taxon>Rhizophydiales incertae sedis</taxon>
        <taxon>Batrachochytrium</taxon>
    </lineage>
</organism>